<evidence type="ECO:0000313" key="8">
    <source>
        <dbReference type="EMBL" id="PPK86389.1"/>
    </source>
</evidence>
<keyword evidence="3 6" id="KW-0812">Transmembrane</keyword>
<dbReference type="GO" id="GO:0005886">
    <property type="term" value="C:plasma membrane"/>
    <property type="evidence" value="ECO:0007669"/>
    <property type="project" value="UniProtKB-SubCell"/>
</dbReference>
<feature type="transmembrane region" description="Helical" evidence="6">
    <location>
        <begin position="24"/>
        <end position="45"/>
    </location>
</feature>
<sequence>MTSQALNELPDPTTIPTAGFLPRLAAAIIDAVVLGPLSFGIYYFMVWQPSLLGIVAVWLISFAYKPILEARLGFTIGKWIMRLRVVDRGTNLRIDFNQSLLRYLPWAISAFVTLFVYIRLAQSAGIQEVGDLWAYNKYMNTFPLSQNFFVSMGNSFPIFSAVWLISDPWHRALHDRWAETFVVRDVSVRG</sequence>
<keyword evidence="9" id="KW-1185">Reference proteome</keyword>
<evidence type="ECO:0000313" key="9">
    <source>
        <dbReference type="Proteomes" id="UP000237662"/>
    </source>
</evidence>
<evidence type="ECO:0000256" key="1">
    <source>
        <dbReference type="ARBA" id="ARBA00004651"/>
    </source>
</evidence>
<evidence type="ECO:0000256" key="5">
    <source>
        <dbReference type="ARBA" id="ARBA00023136"/>
    </source>
</evidence>
<dbReference type="PANTHER" id="PTHR36115:SF4">
    <property type="entry name" value="MEMBRANE PROTEIN"/>
    <property type="match status" value="1"/>
</dbReference>
<evidence type="ECO:0000256" key="4">
    <source>
        <dbReference type="ARBA" id="ARBA00022989"/>
    </source>
</evidence>
<organism evidence="8 9">
    <name type="scientific">Neolewinella xylanilytica</name>
    <dbReference type="NCBI Taxonomy" id="1514080"/>
    <lineage>
        <taxon>Bacteria</taxon>
        <taxon>Pseudomonadati</taxon>
        <taxon>Bacteroidota</taxon>
        <taxon>Saprospiria</taxon>
        <taxon>Saprospirales</taxon>
        <taxon>Lewinellaceae</taxon>
        <taxon>Neolewinella</taxon>
    </lineage>
</organism>
<name>A0A2S6I5I0_9BACT</name>
<accession>A0A2S6I5I0</accession>
<dbReference type="EMBL" id="PTJC01000006">
    <property type="protein sequence ID" value="PPK86389.1"/>
    <property type="molecule type" value="Genomic_DNA"/>
</dbReference>
<dbReference type="Pfam" id="PF06271">
    <property type="entry name" value="RDD"/>
    <property type="match status" value="1"/>
</dbReference>
<comment type="caution">
    <text evidence="8">The sequence shown here is derived from an EMBL/GenBank/DDBJ whole genome shotgun (WGS) entry which is preliminary data.</text>
</comment>
<comment type="subcellular location">
    <subcellularLocation>
        <location evidence="1">Cell membrane</location>
        <topology evidence="1">Multi-pass membrane protein</topology>
    </subcellularLocation>
</comment>
<protein>
    <submittedName>
        <fullName evidence="8">Putative RDD family membrane protein YckC</fullName>
    </submittedName>
</protein>
<evidence type="ECO:0000259" key="7">
    <source>
        <dbReference type="Pfam" id="PF06271"/>
    </source>
</evidence>
<feature type="transmembrane region" description="Helical" evidence="6">
    <location>
        <begin position="51"/>
        <end position="74"/>
    </location>
</feature>
<dbReference type="Proteomes" id="UP000237662">
    <property type="component" value="Unassembled WGS sequence"/>
</dbReference>
<dbReference type="PANTHER" id="PTHR36115">
    <property type="entry name" value="PROLINE-RICH ANTIGEN HOMOLOG-RELATED"/>
    <property type="match status" value="1"/>
</dbReference>
<feature type="transmembrane region" description="Helical" evidence="6">
    <location>
        <begin position="100"/>
        <end position="118"/>
    </location>
</feature>
<dbReference type="InterPro" id="IPR051791">
    <property type="entry name" value="Pra-immunoreactive"/>
</dbReference>
<dbReference type="InterPro" id="IPR010432">
    <property type="entry name" value="RDD"/>
</dbReference>
<gene>
    <name evidence="8" type="ORF">CLV84_3315</name>
</gene>
<evidence type="ECO:0000256" key="2">
    <source>
        <dbReference type="ARBA" id="ARBA00022475"/>
    </source>
</evidence>
<keyword evidence="5 6" id="KW-0472">Membrane</keyword>
<keyword evidence="2" id="KW-1003">Cell membrane</keyword>
<dbReference type="AlphaFoldDB" id="A0A2S6I5I0"/>
<dbReference type="RefSeq" id="WP_170067746.1">
    <property type="nucleotide sequence ID" value="NZ_PTJC01000006.1"/>
</dbReference>
<feature type="domain" description="RDD" evidence="7">
    <location>
        <begin position="17"/>
        <end position="179"/>
    </location>
</feature>
<keyword evidence="4 6" id="KW-1133">Transmembrane helix</keyword>
<feature type="transmembrane region" description="Helical" evidence="6">
    <location>
        <begin position="148"/>
        <end position="166"/>
    </location>
</feature>
<reference evidence="8 9" key="1">
    <citation type="submission" date="2018-02" db="EMBL/GenBank/DDBJ databases">
        <title>Genomic Encyclopedia of Archaeal and Bacterial Type Strains, Phase II (KMG-II): from individual species to whole genera.</title>
        <authorList>
            <person name="Goeker M."/>
        </authorList>
    </citation>
    <scope>NUCLEOTIDE SEQUENCE [LARGE SCALE GENOMIC DNA]</scope>
    <source>
        <strain evidence="8 9">DSM 29526</strain>
    </source>
</reference>
<evidence type="ECO:0000256" key="6">
    <source>
        <dbReference type="SAM" id="Phobius"/>
    </source>
</evidence>
<proteinExistence type="predicted"/>
<evidence type="ECO:0000256" key="3">
    <source>
        <dbReference type="ARBA" id="ARBA00022692"/>
    </source>
</evidence>